<dbReference type="Pfam" id="PF00557">
    <property type="entry name" value="Peptidase_M24"/>
    <property type="match status" value="1"/>
</dbReference>
<comment type="cofactor">
    <cofactor evidence="1">
        <name>Mn(2+)</name>
        <dbReference type="ChEBI" id="CHEBI:29035"/>
    </cofactor>
</comment>
<feature type="domain" description="Peptidase M24" evidence="6">
    <location>
        <begin position="336"/>
        <end position="547"/>
    </location>
</feature>
<dbReference type="InterPro" id="IPR000994">
    <property type="entry name" value="Pept_M24"/>
</dbReference>
<dbReference type="Pfam" id="PF16189">
    <property type="entry name" value="Creatinase_N_2"/>
    <property type="match status" value="1"/>
</dbReference>
<comment type="caution">
    <text evidence="9">The sequence shown here is derived from an EMBL/GenBank/DDBJ whole genome shotgun (WGS) entry which is preliminary data.</text>
</comment>
<dbReference type="Proteomes" id="UP000708208">
    <property type="component" value="Unassembled WGS sequence"/>
</dbReference>
<keyword evidence="5" id="KW-0464">Manganese</keyword>
<keyword evidence="3" id="KW-0479">Metal-binding</keyword>
<dbReference type="InterPro" id="IPR032416">
    <property type="entry name" value="Peptidase_M24_C"/>
</dbReference>
<accession>A0A8J2M2P1</accession>
<dbReference type="FunFam" id="3.40.350.10:FF:000001">
    <property type="entry name" value="Putative xaa-Pro aminopeptidase 1"/>
    <property type="match status" value="1"/>
</dbReference>
<evidence type="ECO:0000313" key="9">
    <source>
        <dbReference type="EMBL" id="CAG7832130.1"/>
    </source>
</evidence>
<dbReference type="CDD" id="cd01085">
    <property type="entry name" value="APP"/>
    <property type="match status" value="1"/>
</dbReference>
<dbReference type="OrthoDB" id="9995434at2759"/>
<dbReference type="GO" id="GO:0070006">
    <property type="term" value="F:metalloaminopeptidase activity"/>
    <property type="evidence" value="ECO:0007669"/>
    <property type="project" value="InterPro"/>
</dbReference>
<evidence type="ECO:0000259" key="8">
    <source>
        <dbReference type="Pfam" id="PF16188"/>
    </source>
</evidence>
<evidence type="ECO:0000256" key="3">
    <source>
        <dbReference type="ARBA" id="ARBA00022723"/>
    </source>
</evidence>
<dbReference type="InterPro" id="IPR050422">
    <property type="entry name" value="X-Pro_aminopeptidase_P"/>
</dbReference>
<comment type="similarity">
    <text evidence="2">Belongs to the peptidase M24B family.</text>
</comment>
<keyword evidence="10" id="KW-1185">Reference proteome</keyword>
<dbReference type="AlphaFoldDB" id="A0A8J2M2P1"/>
<name>A0A8J2M2P1_9HEXA</name>
<feature type="domain" description="Creatinase N-terminal" evidence="7">
    <location>
        <begin position="37"/>
        <end position="167"/>
    </location>
</feature>
<dbReference type="InterPro" id="IPR033740">
    <property type="entry name" value="Pept_M24B"/>
</dbReference>
<reference evidence="9" key="1">
    <citation type="submission" date="2021-06" db="EMBL/GenBank/DDBJ databases">
        <authorList>
            <person name="Hodson N. C."/>
            <person name="Mongue J. A."/>
            <person name="Jaron S. K."/>
        </authorList>
    </citation>
    <scope>NUCLEOTIDE SEQUENCE</scope>
</reference>
<evidence type="ECO:0000259" key="6">
    <source>
        <dbReference type="Pfam" id="PF00557"/>
    </source>
</evidence>
<gene>
    <name evidence="9" type="ORF">AFUS01_LOCUS41834</name>
</gene>
<dbReference type="Pfam" id="PF16188">
    <property type="entry name" value="Peptidase_M24_C"/>
    <property type="match status" value="1"/>
</dbReference>
<dbReference type="PANTHER" id="PTHR43763:SF20">
    <property type="entry name" value="XAA-PRO AMINOPEPTIDASE APEPP"/>
    <property type="match status" value="1"/>
</dbReference>
<dbReference type="FunFam" id="3.90.230.10:FF:000007">
    <property type="entry name" value="Xaa-Pro aminopeptidase P"/>
    <property type="match status" value="1"/>
</dbReference>
<evidence type="ECO:0000256" key="2">
    <source>
        <dbReference type="ARBA" id="ARBA00008766"/>
    </source>
</evidence>
<dbReference type="EMBL" id="CAJVCH010563659">
    <property type="protein sequence ID" value="CAG7832130.1"/>
    <property type="molecule type" value="Genomic_DNA"/>
</dbReference>
<dbReference type="GO" id="GO:0046872">
    <property type="term" value="F:metal ion binding"/>
    <property type="evidence" value="ECO:0007669"/>
    <property type="project" value="UniProtKB-KW"/>
</dbReference>
<evidence type="ECO:0000256" key="1">
    <source>
        <dbReference type="ARBA" id="ARBA00001936"/>
    </source>
</evidence>
<evidence type="ECO:0000256" key="4">
    <source>
        <dbReference type="ARBA" id="ARBA00022801"/>
    </source>
</evidence>
<organism evidence="9 10">
    <name type="scientific">Allacma fusca</name>
    <dbReference type="NCBI Taxonomy" id="39272"/>
    <lineage>
        <taxon>Eukaryota</taxon>
        <taxon>Metazoa</taxon>
        <taxon>Ecdysozoa</taxon>
        <taxon>Arthropoda</taxon>
        <taxon>Hexapoda</taxon>
        <taxon>Collembola</taxon>
        <taxon>Symphypleona</taxon>
        <taxon>Sminthuridae</taxon>
        <taxon>Allacma</taxon>
    </lineage>
</organism>
<sequence length="626" mass="70936">MFTPKNTTLILRQLRLLMQVYLELGTFEGQHIIQSPLKNSPLDAYIVPSADAHHNIRIAECDQRRAYVSGFDGSAGTAIITLNDALLWTDGRYYTQASQQLDENWTLMKDGQPNVPSQSEWLVRNLPANSTVGVDAQQYSKSEWDAMSFALQQAGKRLVAVENLIDKIWEDRPERPKNVVLQLPLEFSGKLSVDKITQVRKEMRDAGASILIISELDEVAWLLNLRGSDLPLAPVFFSYVILTAERLDVFMGLAKLSREIIDELTNQIQNIHFYEYEDIYSELSEYNTNYPTDGKIWLSRNCNYGLATLVPDERLLVRLTPISLMKATKNPTEVAGMKRAFIRDGAAVTAFYAWLESAMKSGANLTEISAADKLYEFRSKARNFVSLSFKTISGSGPNGAIIHYWPTEDSDRNLSLEEMYLVDSGAHYLDGTTDVTRTFHFGQPTDYQRNCFTRVLKGQIAMATLRFPWGVTGHTIDSFARRSLWEVGLDYAHGTGHGIGAYLNVGEGPQSVSYDHNPDDPGLRENMIVSNEPGYYEEDNFGIRLENAERIVNSSVNNFLEMEDLTFVPYQRSLIMIELLTDAEIRYLNAYFESCRNITGKYMNEYPLDNGEGLAWLERETQPLVR</sequence>
<feature type="domain" description="Peptidase M24 C-terminal" evidence="8">
    <location>
        <begin position="558"/>
        <end position="624"/>
    </location>
</feature>
<evidence type="ECO:0000259" key="7">
    <source>
        <dbReference type="Pfam" id="PF01321"/>
    </source>
</evidence>
<proteinExistence type="inferred from homology"/>
<dbReference type="PANTHER" id="PTHR43763">
    <property type="entry name" value="XAA-PRO AMINOPEPTIDASE 1"/>
    <property type="match status" value="1"/>
</dbReference>
<evidence type="ECO:0000256" key="5">
    <source>
        <dbReference type="ARBA" id="ARBA00023211"/>
    </source>
</evidence>
<keyword evidence="4" id="KW-0378">Hydrolase</keyword>
<evidence type="ECO:0000313" key="10">
    <source>
        <dbReference type="Proteomes" id="UP000708208"/>
    </source>
</evidence>
<dbReference type="GO" id="GO:0005737">
    <property type="term" value="C:cytoplasm"/>
    <property type="evidence" value="ECO:0007669"/>
    <property type="project" value="UniProtKB-ARBA"/>
</dbReference>
<dbReference type="InterPro" id="IPR000587">
    <property type="entry name" value="Creatinase_N"/>
</dbReference>
<protein>
    <recommendedName>
        <fullName evidence="11">Xaa-Pro aminopeptidase 1</fullName>
    </recommendedName>
</protein>
<evidence type="ECO:0008006" key="11">
    <source>
        <dbReference type="Google" id="ProtNLM"/>
    </source>
</evidence>
<dbReference type="Pfam" id="PF01321">
    <property type="entry name" value="Creatinase_N"/>
    <property type="match status" value="1"/>
</dbReference>